<keyword evidence="3" id="KW-0663">Pyridoxal phosphate</keyword>
<dbReference type="GO" id="GO:0004375">
    <property type="term" value="F:glycine dehydrogenase (decarboxylating) activity"/>
    <property type="evidence" value="ECO:0007669"/>
    <property type="project" value="UniProtKB-EC"/>
</dbReference>
<dbReference type="SUPFAM" id="SSF53383">
    <property type="entry name" value="PLP-dependent transferases"/>
    <property type="match status" value="1"/>
</dbReference>
<evidence type="ECO:0000313" key="9">
    <source>
        <dbReference type="EMBL" id="VAX25773.1"/>
    </source>
</evidence>
<dbReference type="EC" id="1.4.4.2" evidence="2"/>
<dbReference type="InterPro" id="IPR023012">
    <property type="entry name" value="GcvPB"/>
</dbReference>
<dbReference type="AlphaFoldDB" id="A0A3B1CM39"/>
<dbReference type="InterPro" id="IPR015422">
    <property type="entry name" value="PyrdxlP-dep_Trfase_small"/>
</dbReference>
<protein>
    <recommendedName>
        <fullName evidence="2">glycine dehydrogenase (aminomethyl-transferring)</fullName>
        <ecNumber evidence="2">1.4.4.2</ecNumber>
    </recommendedName>
</protein>
<gene>
    <name evidence="9" type="ORF">MNBD_NITROSPIRAE01-302</name>
</gene>
<dbReference type="GO" id="GO:0005960">
    <property type="term" value="C:glycine cleavage complex"/>
    <property type="evidence" value="ECO:0007669"/>
    <property type="project" value="TreeGrafter"/>
</dbReference>
<dbReference type="Gene3D" id="6.20.440.10">
    <property type="match status" value="1"/>
</dbReference>
<organism evidence="9">
    <name type="scientific">hydrothermal vent metagenome</name>
    <dbReference type="NCBI Taxonomy" id="652676"/>
    <lineage>
        <taxon>unclassified sequences</taxon>
        <taxon>metagenomes</taxon>
        <taxon>ecological metagenomes</taxon>
    </lineage>
</organism>
<dbReference type="PANTHER" id="PTHR11773">
    <property type="entry name" value="GLYCINE DEHYDROGENASE, DECARBOXYLATING"/>
    <property type="match status" value="1"/>
</dbReference>
<dbReference type="GO" id="GO:0030170">
    <property type="term" value="F:pyridoxal phosphate binding"/>
    <property type="evidence" value="ECO:0007669"/>
    <property type="project" value="TreeGrafter"/>
</dbReference>
<keyword evidence="4 9" id="KW-0560">Oxidoreductase</keyword>
<name>A0A3B1CM39_9ZZZZ</name>
<dbReference type="HAMAP" id="MF_00713">
    <property type="entry name" value="GcvPB"/>
    <property type="match status" value="1"/>
</dbReference>
<accession>A0A3B1CM39</accession>
<feature type="compositionally biased region" description="Basic and acidic residues" evidence="6">
    <location>
        <begin position="1"/>
        <end position="11"/>
    </location>
</feature>
<evidence type="ECO:0000256" key="2">
    <source>
        <dbReference type="ARBA" id="ARBA00012134"/>
    </source>
</evidence>
<feature type="domain" description="Glycine dehydrogenase C-terminal" evidence="8">
    <location>
        <begin position="349"/>
        <end position="449"/>
    </location>
</feature>
<evidence type="ECO:0000256" key="5">
    <source>
        <dbReference type="ARBA" id="ARBA00049026"/>
    </source>
</evidence>
<reference evidence="9" key="1">
    <citation type="submission" date="2018-06" db="EMBL/GenBank/DDBJ databases">
        <authorList>
            <person name="Zhirakovskaya E."/>
        </authorList>
    </citation>
    <scope>NUCLEOTIDE SEQUENCE</scope>
</reference>
<dbReference type="GO" id="GO:0016594">
    <property type="term" value="F:glycine binding"/>
    <property type="evidence" value="ECO:0007669"/>
    <property type="project" value="TreeGrafter"/>
</dbReference>
<evidence type="ECO:0000259" key="7">
    <source>
        <dbReference type="Pfam" id="PF02347"/>
    </source>
</evidence>
<dbReference type="Gene3D" id="3.40.640.10">
    <property type="entry name" value="Type I PLP-dependent aspartate aminotransferase-like (Major domain)"/>
    <property type="match status" value="1"/>
</dbReference>
<dbReference type="InterPro" id="IPR020581">
    <property type="entry name" value="GDC_P"/>
</dbReference>
<dbReference type="GO" id="GO:0005829">
    <property type="term" value="C:cytosol"/>
    <property type="evidence" value="ECO:0007669"/>
    <property type="project" value="TreeGrafter"/>
</dbReference>
<evidence type="ECO:0000256" key="3">
    <source>
        <dbReference type="ARBA" id="ARBA00022898"/>
    </source>
</evidence>
<dbReference type="InterPro" id="IPR049315">
    <property type="entry name" value="GDC-P_N"/>
</dbReference>
<evidence type="ECO:0000256" key="6">
    <source>
        <dbReference type="SAM" id="MobiDB-lite"/>
    </source>
</evidence>
<comment type="catalytic activity">
    <reaction evidence="5">
        <text>N(6)-[(R)-lipoyl]-L-lysyl-[glycine-cleavage complex H protein] + glycine + H(+) = N(6)-[(R)-S(8)-aminomethyldihydrolipoyl]-L-lysyl-[glycine-cleavage complex H protein] + CO2</text>
        <dbReference type="Rhea" id="RHEA:24304"/>
        <dbReference type="Rhea" id="RHEA-COMP:10494"/>
        <dbReference type="Rhea" id="RHEA-COMP:10495"/>
        <dbReference type="ChEBI" id="CHEBI:15378"/>
        <dbReference type="ChEBI" id="CHEBI:16526"/>
        <dbReference type="ChEBI" id="CHEBI:57305"/>
        <dbReference type="ChEBI" id="CHEBI:83099"/>
        <dbReference type="ChEBI" id="CHEBI:83143"/>
        <dbReference type="EC" id="1.4.4.2"/>
    </reaction>
</comment>
<feature type="region of interest" description="Disordered" evidence="6">
    <location>
        <begin position="1"/>
        <end position="28"/>
    </location>
</feature>
<dbReference type="NCBIfam" id="NF003346">
    <property type="entry name" value="PRK04366.1"/>
    <property type="match status" value="1"/>
</dbReference>
<evidence type="ECO:0000256" key="1">
    <source>
        <dbReference type="ARBA" id="ARBA00001933"/>
    </source>
</evidence>
<dbReference type="InterPro" id="IPR049316">
    <property type="entry name" value="GDC-P_C"/>
</dbReference>
<dbReference type="FunFam" id="3.90.1150.10:FF:000014">
    <property type="entry name" value="Probable glycine dehydrogenase (decarboxylating) subunit 2"/>
    <property type="match status" value="1"/>
</dbReference>
<dbReference type="InterPro" id="IPR015421">
    <property type="entry name" value="PyrdxlP-dep_Trfase_major"/>
</dbReference>
<dbReference type="Pfam" id="PF02347">
    <property type="entry name" value="GDC-P"/>
    <property type="match status" value="1"/>
</dbReference>
<comment type="cofactor">
    <cofactor evidence="1">
        <name>pyridoxal 5'-phosphate</name>
        <dbReference type="ChEBI" id="CHEBI:597326"/>
    </cofactor>
</comment>
<dbReference type="Gene3D" id="3.90.1150.10">
    <property type="entry name" value="Aspartate Aminotransferase, domain 1"/>
    <property type="match status" value="1"/>
</dbReference>
<evidence type="ECO:0000256" key="4">
    <source>
        <dbReference type="ARBA" id="ARBA00023002"/>
    </source>
</evidence>
<dbReference type="PANTHER" id="PTHR11773:SF1">
    <property type="entry name" value="GLYCINE DEHYDROGENASE (DECARBOXYLATING), MITOCHONDRIAL"/>
    <property type="match status" value="1"/>
</dbReference>
<sequence length="482" mass="53927">MPEQLIFEKSHSGRRGQTFPANHNDFDLNRLLPKDHQRQTDLELPEISENELMRHYTRLSHESYGVDEGFYPLGSCTMKYNPKINEDVARFPGFSDIHPLQPEESVQGALKLLYDLERLLAEISGMAQVTLQPVAGAQGEMTGMLIARAYHEKQGRQRKHVIIPDSAHGTNPASAHLAGYTIKTVHSTPEGIIDVDDLRKVVDSDTAALMLTNPNTLGLFERGIGEIVQIVHDAGALLYFDGANLNALLGLTRPGDMACDIMHFNLHKTFSTPHGGGGPGAGPVGVCEKLIPFLPAPRVEKDTEHYFLRQNFPASIGRVHSFYGNFGILVRAYTYIRRLGAEGLSEISRNTIINANYLKKQLETLYDIPMHRPCMHEFILSAKNLKAKGIGAWDIAKRLIDYGFYPPTVNFPLIIPEALMIEAPESESRETLDTFAKALFQIRKEVDENPQILKDAPQSQKLGRLNEVLAARQLNVRYENKK</sequence>
<dbReference type="Pfam" id="PF21478">
    <property type="entry name" value="GcvP2_C"/>
    <property type="match status" value="1"/>
</dbReference>
<proteinExistence type="inferred from homology"/>
<dbReference type="GO" id="GO:0019464">
    <property type="term" value="P:glycine decarboxylation via glycine cleavage system"/>
    <property type="evidence" value="ECO:0007669"/>
    <property type="project" value="InterPro"/>
</dbReference>
<dbReference type="InterPro" id="IPR015424">
    <property type="entry name" value="PyrdxlP-dep_Trfase"/>
</dbReference>
<dbReference type="EMBL" id="UOGF01000002">
    <property type="protein sequence ID" value="VAX25773.1"/>
    <property type="molecule type" value="Genomic_DNA"/>
</dbReference>
<dbReference type="FunFam" id="3.40.640.10:FF:000034">
    <property type="entry name" value="Probable glycine dehydrogenase (decarboxylating) subunit 2"/>
    <property type="match status" value="1"/>
</dbReference>
<evidence type="ECO:0000259" key="8">
    <source>
        <dbReference type="Pfam" id="PF21478"/>
    </source>
</evidence>
<feature type="domain" description="Glycine cleavage system P-protein N-terminal" evidence="7">
    <location>
        <begin position="30"/>
        <end position="292"/>
    </location>
</feature>